<organism evidence="2 3">
    <name type="scientific">Senna tora</name>
    <dbReference type="NCBI Taxonomy" id="362788"/>
    <lineage>
        <taxon>Eukaryota</taxon>
        <taxon>Viridiplantae</taxon>
        <taxon>Streptophyta</taxon>
        <taxon>Embryophyta</taxon>
        <taxon>Tracheophyta</taxon>
        <taxon>Spermatophyta</taxon>
        <taxon>Magnoliopsida</taxon>
        <taxon>eudicotyledons</taxon>
        <taxon>Gunneridae</taxon>
        <taxon>Pentapetalae</taxon>
        <taxon>rosids</taxon>
        <taxon>fabids</taxon>
        <taxon>Fabales</taxon>
        <taxon>Fabaceae</taxon>
        <taxon>Caesalpinioideae</taxon>
        <taxon>Cassia clade</taxon>
        <taxon>Senna</taxon>
    </lineage>
</organism>
<reference evidence="2" key="1">
    <citation type="submission" date="2020-09" db="EMBL/GenBank/DDBJ databases">
        <title>Genome-Enabled Discovery of Anthraquinone Biosynthesis in Senna tora.</title>
        <authorList>
            <person name="Kang S.-H."/>
            <person name="Pandey R.P."/>
            <person name="Lee C.-M."/>
            <person name="Sim J.-S."/>
            <person name="Jeong J.-T."/>
            <person name="Choi B.-S."/>
            <person name="Jung M."/>
            <person name="Ginzburg D."/>
            <person name="Zhao K."/>
            <person name="Won S.Y."/>
            <person name="Oh T.-J."/>
            <person name="Yu Y."/>
            <person name="Kim N.-H."/>
            <person name="Lee O.R."/>
            <person name="Lee T.-H."/>
            <person name="Bashyal P."/>
            <person name="Kim T.-S."/>
            <person name="Lee W.-H."/>
            <person name="Kawkins C."/>
            <person name="Kim C.-K."/>
            <person name="Kim J.S."/>
            <person name="Ahn B.O."/>
            <person name="Rhee S.Y."/>
            <person name="Sohng J.K."/>
        </authorList>
    </citation>
    <scope>NUCLEOTIDE SEQUENCE</scope>
    <source>
        <tissue evidence="2">Leaf</tissue>
    </source>
</reference>
<keyword evidence="3" id="KW-1185">Reference proteome</keyword>
<dbReference type="OrthoDB" id="689803at2759"/>
<dbReference type="InterPro" id="IPR039619">
    <property type="entry name" value="MAKR2/5"/>
</dbReference>
<feature type="region of interest" description="Disordered" evidence="1">
    <location>
        <begin position="299"/>
        <end position="350"/>
    </location>
</feature>
<feature type="region of interest" description="Disordered" evidence="1">
    <location>
        <begin position="232"/>
        <end position="259"/>
    </location>
</feature>
<feature type="compositionally biased region" description="Polar residues" evidence="1">
    <location>
        <begin position="188"/>
        <end position="200"/>
    </location>
</feature>
<comment type="caution">
    <text evidence="2">The sequence shown here is derived from an EMBL/GenBank/DDBJ whole genome shotgun (WGS) entry which is preliminary data.</text>
</comment>
<dbReference type="GO" id="GO:0005886">
    <property type="term" value="C:plasma membrane"/>
    <property type="evidence" value="ECO:0007669"/>
    <property type="project" value="InterPro"/>
</dbReference>
<feature type="region of interest" description="Disordered" evidence="1">
    <location>
        <begin position="370"/>
        <end position="389"/>
    </location>
</feature>
<accession>A0A834TTH4</accession>
<dbReference type="EMBL" id="JAAIUW010000006">
    <property type="protein sequence ID" value="KAF7828208.1"/>
    <property type="molecule type" value="Genomic_DNA"/>
</dbReference>
<evidence type="ECO:0000313" key="2">
    <source>
        <dbReference type="EMBL" id="KAF7828208.1"/>
    </source>
</evidence>
<keyword evidence="2" id="KW-0418">Kinase</keyword>
<protein>
    <submittedName>
        <fullName evidence="2">Putative membrane-associated kinase regulator 2</fullName>
    </submittedName>
</protein>
<gene>
    <name evidence="2" type="ORF">G2W53_019372</name>
</gene>
<feature type="compositionally biased region" description="Polar residues" evidence="1">
    <location>
        <begin position="232"/>
        <end position="256"/>
    </location>
</feature>
<evidence type="ECO:0000313" key="3">
    <source>
        <dbReference type="Proteomes" id="UP000634136"/>
    </source>
</evidence>
<feature type="compositionally biased region" description="Acidic residues" evidence="1">
    <location>
        <begin position="51"/>
        <end position="64"/>
    </location>
</feature>
<dbReference type="PANTHER" id="PTHR33929:SF1">
    <property type="entry name" value="MEMBRANE-ASSOCIATED KINASE REGULATOR 2-RELATED"/>
    <property type="match status" value="1"/>
</dbReference>
<keyword evidence="2" id="KW-0808">Transferase</keyword>
<feature type="compositionally biased region" description="Low complexity" evidence="1">
    <location>
        <begin position="370"/>
        <end position="383"/>
    </location>
</feature>
<sequence>MEAFSLLKYWRTPPPPPTPGAPPPPSPDASTTIVTAIAHNHDLHSSSATASDDDDADGDGDDGPFFDLEFTVPDEVDDSDDAHQSPNVNVKVEDESEDGEGEGEGEGEFKFTLSPSTNDRSDLSPSEDLFFKGKLVEVVEPSSFVINPSEPNSKPQFPASLLKSATKFRVFMSALKKSRPNVSDKDSNNGSDASNKQQPETQKKPLEQQRKLFTVKFKVEEVPIMSLFTRDNSSRGVSANNNKSLKQNTEDSLSSASDEKRFSKEVMQKYLRMVKPLYIKVSKRYGGKLRFSGQLNVNSRAKAAGPPPPATAAQSPAPAPAKAVVAEKTQNEADACETQGTTNVKNQKQGGNLPAGLKVVCKHLGKSRSASSAVAAAPPGSVSSRRRDDSLLQQQDGIQGAILHCKRMRVFSAATFCERSLARDIAGIVKEFYGERQRQAPLRTIHLHLSLSIKQIQNFDVPIHYRIATYIQTSISDHIAPQIRVSDELLRHNLHRDVQPQRPLPRDPPRRRPAFADFGAVVVENRGGGPESEGEDIGILDGDVGDKRNVVFGIVS</sequence>
<dbReference type="PANTHER" id="PTHR33929">
    <property type="entry name" value="MEMBRANE-ASSOCIATED KINASE REGULATOR 2-RELATED"/>
    <property type="match status" value="1"/>
</dbReference>
<name>A0A834TTH4_9FABA</name>
<feature type="compositionally biased region" description="Pro residues" evidence="1">
    <location>
        <begin position="12"/>
        <end position="27"/>
    </location>
</feature>
<dbReference type="AlphaFoldDB" id="A0A834TTH4"/>
<dbReference type="GO" id="GO:0016301">
    <property type="term" value="F:kinase activity"/>
    <property type="evidence" value="ECO:0007669"/>
    <property type="project" value="UniProtKB-KW"/>
</dbReference>
<feature type="region of interest" description="Disordered" evidence="1">
    <location>
        <begin position="1"/>
        <end position="126"/>
    </location>
</feature>
<feature type="compositionally biased region" description="Low complexity" evidence="1">
    <location>
        <begin position="311"/>
        <end position="326"/>
    </location>
</feature>
<dbReference type="Proteomes" id="UP000634136">
    <property type="component" value="Unassembled WGS sequence"/>
</dbReference>
<evidence type="ECO:0000256" key="1">
    <source>
        <dbReference type="SAM" id="MobiDB-lite"/>
    </source>
</evidence>
<feature type="compositionally biased region" description="Acidic residues" evidence="1">
    <location>
        <begin position="94"/>
        <end position="106"/>
    </location>
</feature>
<proteinExistence type="predicted"/>
<feature type="compositionally biased region" description="Polar residues" evidence="1">
    <location>
        <begin position="338"/>
        <end position="350"/>
    </location>
</feature>
<feature type="region of interest" description="Disordered" evidence="1">
    <location>
        <begin position="176"/>
        <end position="209"/>
    </location>
</feature>